<dbReference type="Pfam" id="PF12995">
    <property type="entry name" value="DUF3879"/>
    <property type="match status" value="1"/>
</dbReference>
<evidence type="ECO:0000313" key="4">
    <source>
        <dbReference type="Proteomes" id="UP000462501"/>
    </source>
</evidence>
<organism evidence="1 3">
    <name type="scientific">Anaerotruncus colihominis</name>
    <dbReference type="NCBI Taxonomy" id="169435"/>
    <lineage>
        <taxon>Bacteria</taxon>
        <taxon>Bacillati</taxon>
        <taxon>Bacillota</taxon>
        <taxon>Clostridia</taxon>
        <taxon>Eubacteriales</taxon>
        <taxon>Oscillospiraceae</taxon>
        <taxon>Anaerotruncus</taxon>
    </lineage>
</organism>
<dbReference type="Proteomes" id="UP000462501">
    <property type="component" value="Unassembled WGS sequence"/>
</dbReference>
<dbReference type="Proteomes" id="UP000446348">
    <property type="component" value="Unassembled WGS sequence"/>
</dbReference>
<protein>
    <submittedName>
        <fullName evidence="1">Uncharacterized protein</fullName>
    </submittedName>
</protein>
<comment type="caution">
    <text evidence="1">The sequence shown here is derived from an EMBL/GenBank/DDBJ whole genome shotgun (WGS) entry which is preliminary data.</text>
</comment>
<gene>
    <name evidence="1" type="ORF">D3Z39_13600</name>
    <name evidence="2" type="ORF">FMM72_14410</name>
</gene>
<reference evidence="2 4" key="2">
    <citation type="submission" date="2019-06" db="EMBL/GenBank/DDBJ databases">
        <title>Draft genome sequences of 15 bacterial species constituting the stable defined intestinal microbiota of the GM15 gnotobiotic mouse model.</title>
        <authorList>
            <person name="Elie C."/>
            <person name="Mathieu A."/>
            <person name="Saliou A."/>
            <person name="Darnaud M."/>
            <person name="Leulier F."/>
            <person name="Tamellini A."/>
        </authorList>
    </citation>
    <scope>NUCLEOTIDE SEQUENCE [LARGE SCALE GENOMIC DNA]</scope>
    <source>
        <strain evidence="2 4">JM4-15</strain>
    </source>
</reference>
<reference evidence="1 3" key="1">
    <citation type="submission" date="2018-08" db="EMBL/GenBank/DDBJ databases">
        <title>Murine metabolic-syndrome-specific gut microbial biobank.</title>
        <authorList>
            <person name="Liu C."/>
        </authorList>
    </citation>
    <scope>NUCLEOTIDE SEQUENCE [LARGE SCALE GENOMIC DNA]</scope>
    <source>
        <strain evidence="1 3">X69</strain>
    </source>
</reference>
<dbReference type="OrthoDB" id="1845489at2"/>
<sequence length="224" mass="24924">MSLGIRGFGAGRNTAYTGINTNSKQYKAAAKDFLVAHRAEVARMSPEEKLMYELFGGENAYMKNVMQNYNSDGDFVGPGGIVVPGMYHGEDGKVDRSTWQQLIPVSDKMRQKMFDNVKREFIQENGISNGNTTKRSQVFREYQLSVKKEDRAKGTWTLQQYEGKYRSAMYAAVKAANPKWAPGQPFDPGILDSVTRERVEANLVKSGNVLVKKPSSGSSMDVSV</sequence>
<dbReference type="EMBL" id="QXWZ01000027">
    <property type="protein sequence ID" value="NBI79882.1"/>
    <property type="molecule type" value="Genomic_DNA"/>
</dbReference>
<evidence type="ECO:0000313" key="2">
    <source>
        <dbReference type="EMBL" id="NDO40402.1"/>
    </source>
</evidence>
<evidence type="ECO:0000313" key="1">
    <source>
        <dbReference type="EMBL" id="NBI79882.1"/>
    </source>
</evidence>
<evidence type="ECO:0000313" key="3">
    <source>
        <dbReference type="Proteomes" id="UP000446348"/>
    </source>
</evidence>
<name>A0A845RQI3_9FIRM</name>
<dbReference type="EMBL" id="VIQT01000021">
    <property type="protein sequence ID" value="NDO40402.1"/>
    <property type="molecule type" value="Genomic_DNA"/>
</dbReference>
<dbReference type="InterPro" id="IPR024540">
    <property type="entry name" value="DUF3879"/>
</dbReference>
<dbReference type="AlphaFoldDB" id="A0A845RQI3"/>
<accession>A0A845RQI3</accession>
<proteinExistence type="predicted"/>
<dbReference type="RefSeq" id="WP_160210640.1">
    <property type="nucleotide sequence ID" value="NZ_JANJZM010000004.1"/>
</dbReference>